<evidence type="ECO:0000313" key="1">
    <source>
        <dbReference type="EMBL" id="KAJ3542329.1"/>
    </source>
</evidence>
<proteinExistence type="predicted"/>
<gene>
    <name evidence="1" type="ORF">NM208_g4155</name>
</gene>
<protein>
    <submittedName>
        <fullName evidence="1">Uncharacterized protein</fullName>
    </submittedName>
</protein>
<reference evidence="1" key="1">
    <citation type="submission" date="2022-08" db="EMBL/GenBank/DDBJ databases">
        <title>Genome Sequence of Fusarium decemcellulare.</title>
        <authorList>
            <person name="Buettner E."/>
        </authorList>
    </citation>
    <scope>NUCLEOTIDE SEQUENCE</scope>
    <source>
        <strain evidence="1">Babe19</strain>
    </source>
</reference>
<dbReference type="EMBL" id="JANRMS010000300">
    <property type="protein sequence ID" value="KAJ3542329.1"/>
    <property type="molecule type" value="Genomic_DNA"/>
</dbReference>
<organism evidence="1 2">
    <name type="scientific">Fusarium decemcellulare</name>
    <dbReference type="NCBI Taxonomy" id="57161"/>
    <lineage>
        <taxon>Eukaryota</taxon>
        <taxon>Fungi</taxon>
        <taxon>Dikarya</taxon>
        <taxon>Ascomycota</taxon>
        <taxon>Pezizomycotina</taxon>
        <taxon>Sordariomycetes</taxon>
        <taxon>Hypocreomycetidae</taxon>
        <taxon>Hypocreales</taxon>
        <taxon>Nectriaceae</taxon>
        <taxon>Fusarium</taxon>
        <taxon>Fusarium decemcellulare species complex</taxon>
    </lineage>
</organism>
<name>A0ACC1SLN5_9HYPO</name>
<keyword evidence="2" id="KW-1185">Reference proteome</keyword>
<accession>A0ACC1SLN5</accession>
<dbReference type="Proteomes" id="UP001148629">
    <property type="component" value="Unassembled WGS sequence"/>
</dbReference>
<comment type="caution">
    <text evidence="1">The sequence shown here is derived from an EMBL/GenBank/DDBJ whole genome shotgun (WGS) entry which is preliminary data.</text>
</comment>
<evidence type="ECO:0000313" key="2">
    <source>
        <dbReference type="Proteomes" id="UP001148629"/>
    </source>
</evidence>
<sequence>MPQQNIVVIGAGVAGLTTALLLSKDKRYKIVVAAKHMPGDYDIEYASPWAGANYMPVSVRGTNAAEWDKNTWAPLADLAQNHPEAGVHFQGKSTQPFTLTVTDRFEECEIYSRTKDVGSATANWFAELLSPSPWFKDILPSFRVLPRETLNPGIDSATSFTSVCINTAIYLPWLVSQCLKNGVVFKRAIFNHISDASRPEVHPSGKVDLVINATGLMASKLGGVEDKKVVPARGQIVVVRNVADRMLDISGTDDGDSEACYVMTRAAGGGTILGGSYQLGNWDSQPDPNLAIRIMNRAVKLCPSLTGGKGIEHLDIIRHGVGLRPVREGGTRIEKERIDGVWVVHNYGAGGAGYQSSYGCAQAAVALVEEALGPRSKLWPDRTRLPRGWLRDQIQASACQMRGSSDYWRYLVAILTRARTKTSPHVHLVPGSLLALASSLRYPRSSISASPIVTTMSAKPRLSQAKEPSHRTNSLGFAKIDCHTCTELKQKCDRKRPQCGTCLSDRRKCGGFAMNLMWKDPVVPDRSSNRQQQPRTRDDHRFKFVRGRPTRKRQPKESKSNSTGFEEMLKASASFSTWQLNGLEGTVSHAGDTCRPASSESSIGSSNDALDMLLDTLDADFTITNTSDCSQPIESIAQPIEFETSLLPFDLTLGLSTYDDSNELVYASASHAEAMEPTKSDDDGDALDIAHPQPLQVTYQNLAHKYQSVLNMYNEQFCVVPLSQDCPTNPFRVPKMRNCSSLMDEMQKHWSTAIRLFSTALGHCNFSPLLDTLLILINIESTQSAYGMCDMHLRGAHKLLQESSAVETSQQSPRLRAQLAMLIWWDVTASLISRREPRLPAAYLETLAAYDDSDGWSFFTLNGCPGEFVRAMFRLAKLACVYERTVSMEWTIFNRLPVDSIVDQVKSYINYEDANIYYTDETDADVNARRNRFHCIEAWRHAILLYVARVFTPKQDPLGLQAIDHHARVILDSVRCIPPTDPVQKQLLLPVFLGASEVGDDFNRSFVRQYCQHWSNEIHFYQFETVTVLLEDVWNDWDEATRDTYWWGVKTSHENRERPQQGNWMVQELLLG</sequence>